<feature type="domain" description="GST N-terminal" evidence="1">
    <location>
        <begin position="1"/>
        <end position="81"/>
    </location>
</feature>
<sequence length="212" mass="24090">MYRLYWSPSTGAFAPEAVLNEIGARYERVLVDTREDQHRESDFLALNPRGQVPVLELPDGSVMTESAAMVLTLCDRHPEAELLPVQDHSARAQAYRWLFFAVANIYEADLRHAYNDRYTVDPMGGEAVQRQAEKDLDTHWGTVEQALSEDGRILPDSFSAVDIYLAMLALWHHDIPRLLGTHPRLSRLVERVRGRPALGALWKESFGHKKLS</sequence>
<reference evidence="4" key="1">
    <citation type="journal article" date="2019" name="Int. J. Syst. Evol. Microbiol.">
        <title>The Global Catalogue of Microorganisms (GCM) 10K type strain sequencing project: providing services to taxonomists for standard genome sequencing and annotation.</title>
        <authorList>
            <consortium name="The Broad Institute Genomics Platform"/>
            <consortium name="The Broad Institute Genome Sequencing Center for Infectious Disease"/>
            <person name="Wu L."/>
            <person name="Ma J."/>
        </authorList>
    </citation>
    <scope>NUCLEOTIDE SEQUENCE [LARGE SCALE GENOMIC DNA]</scope>
    <source>
        <strain evidence="4">CECT 8472</strain>
    </source>
</reference>
<dbReference type="InterPro" id="IPR010987">
    <property type="entry name" value="Glutathione-S-Trfase_C-like"/>
</dbReference>
<dbReference type="Gene3D" id="1.20.1050.10">
    <property type="match status" value="1"/>
</dbReference>
<evidence type="ECO:0000259" key="1">
    <source>
        <dbReference type="PROSITE" id="PS50404"/>
    </source>
</evidence>
<dbReference type="CDD" id="cd03057">
    <property type="entry name" value="GST_N_Beta"/>
    <property type="match status" value="1"/>
</dbReference>
<dbReference type="PROSITE" id="PS50404">
    <property type="entry name" value="GST_NTER"/>
    <property type="match status" value="1"/>
</dbReference>
<dbReference type="PANTHER" id="PTHR44051:SF8">
    <property type="entry name" value="GLUTATHIONE S-TRANSFERASE GSTA"/>
    <property type="match status" value="1"/>
</dbReference>
<dbReference type="RefSeq" id="WP_382423477.1">
    <property type="nucleotide sequence ID" value="NZ_JBHSCW010000011.1"/>
</dbReference>
<dbReference type="Gene3D" id="3.40.30.10">
    <property type="entry name" value="Glutaredoxin"/>
    <property type="match status" value="1"/>
</dbReference>
<dbReference type="PANTHER" id="PTHR44051">
    <property type="entry name" value="GLUTATHIONE S-TRANSFERASE-RELATED"/>
    <property type="match status" value="1"/>
</dbReference>
<gene>
    <name evidence="3" type="ORF">ACFOW6_16240</name>
</gene>
<dbReference type="PROSITE" id="PS50405">
    <property type="entry name" value="GST_CTER"/>
    <property type="match status" value="1"/>
</dbReference>
<dbReference type="InterPro" id="IPR004045">
    <property type="entry name" value="Glutathione_S-Trfase_N"/>
</dbReference>
<dbReference type="InterPro" id="IPR036249">
    <property type="entry name" value="Thioredoxin-like_sf"/>
</dbReference>
<dbReference type="SUPFAM" id="SSF52833">
    <property type="entry name" value="Thioredoxin-like"/>
    <property type="match status" value="1"/>
</dbReference>
<feature type="domain" description="GST C-terminal" evidence="2">
    <location>
        <begin position="87"/>
        <end position="212"/>
    </location>
</feature>
<dbReference type="InterPro" id="IPR040079">
    <property type="entry name" value="Glutathione_S-Trfase"/>
</dbReference>
<evidence type="ECO:0000313" key="3">
    <source>
        <dbReference type="EMBL" id="MFC4353100.1"/>
    </source>
</evidence>
<dbReference type="SUPFAM" id="SSF47616">
    <property type="entry name" value="GST C-terminal domain-like"/>
    <property type="match status" value="1"/>
</dbReference>
<protein>
    <submittedName>
        <fullName evidence="3">Glutathione S-transferase family protein</fullName>
    </submittedName>
</protein>
<dbReference type="SFLD" id="SFLDS00019">
    <property type="entry name" value="Glutathione_Transferase_(cytos"/>
    <property type="match status" value="1"/>
</dbReference>
<proteinExistence type="predicted"/>
<dbReference type="EMBL" id="JBHSCW010000011">
    <property type="protein sequence ID" value="MFC4353100.1"/>
    <property type="molecule type" value="Genomic_DNA"/>
</dbReference>
<dbReference type="SFLD" id="SFLDG01150">
    <property type="entry name" value="Main.1:_Beta-like"/>
    <property type="match status" value="1"/>
</dbReference>
<dbReference type="Proteomes" id="UP001595799">
    <property type="component" value="Unassembled WGS sequence"/>
</dbReference>
<dbReference type="Pfam" id="PF13409">
    <property type="entry name" value="GST_N_2"/>
    <property type="match status" value="1"/>
</dbReference>
<evidence type="ECO:0000313" key="4">
    <source>
        <dbReference type="Proteomes" id="UP001595799"/>
    </source>
</evidence>
<dbReference type="InterPro" id="IPR036282">
    <property type="entry name" value="Glutathione-S-Trfase_C_sf"/>
</dbReference>
<keyword evidence="4" id="KW-1185">Reference proteome</keyword>
<dbReference type="SFLD" id="SFLDG00358">
    <property type="entry name" value="Main_(cytGST)"/>
    <property type="match status" value="1"/>
</dbReference>
<evidence type="ECO:0000259" key="2">
    <source>
        <dbReference type="PROSITE" id="PS50405"/>
    </source>
</evidence>
<accession>A0ABV8UQB2</accession>
<comment type="caution">
    <text evidence="3">The sequence shown here is derived from an EMBL/GenBank/DDBJ whole genome shotgun (WGS) entry which is preliminary data.</text>
</comment>
<name>A0ABV8UQB2_9PROT</name>
<organism evidence="3 4">
    <name type="scientific">Fodinicurvata halophila</name>
    <dbReference type="NCBI Taxonomy" id="1419723"/>
    <lineage>
        <taxon>Bacteria</taxon>
        <taxon>Pseudomonadati</taxon>
        <taxon>Pseudomonadota</taxon>
        <taxon>Alphaproteobacteria</taxon>
        <taxon>Rhodospirillales</taxon>
        <taxon>Rhodovibrionaceae</taxon>
        <taxon>Fodinicurvata</taxon>
    </lineage>
</organism>